<name>A0A814PF59_9BILA</name>
<dbReference type="EMBL" id="CAJOBC010005579">
    <property type="protein sequence ID" value="CAF3868599.1"/>
    <property type="molecule type" value="Genomic_DNA"/>
</dbReference>
<dbReference type="AlphaFoldDB" id="A0A814PF59"/>
<sequence>MGIIYSRQGLNSGAPNYFKQALNHQALLEYSHNNALADIYNSIAYAYTGLDSNDEALANLQEAERILTREYLASAFWQHRRSKSAVGNTPRK</sequence>
<keyword evidence="3" id="KW-1185">Reference proteome</keyword>
<gene>
    <name evidence="1" type="ORF">GPM918_LOCUS18884</name>
    <name evidence="2" type="ORF">SRO942_LOCUS18881</name>
</gene>
<accession>A0A814PF59</accession>
<evidence type="ECO:0000313" key="1">
    <source>
        <dbReference type="EMBL" id="CAF1103826.1"/>
    </source>
</evidence>
<organism evidence="1 3">
    <name type="scientific">Didymodactylos carnosus</name>
    <dbReference type="NCBI Taxonomy" id="1234261"/>
    <lineage>
        <taxon>Eukaryota</taxon>
        <taxon>Metazoa</taxon>
        <taxon>Spiralia</taxon>
        <taxon>Gnathifera</taxon>
        <taxon>Rotifera</taxon>
        <taxon>Eurotatoria</taxon>
        <taxon>Bdelloidea</taxon>
        <taxon>Philodinida</taxon>
        <taxon>Philodinidae</taxon>
        <taxon>Didymodactylos</taxon>
    </lineage>
</organism>
<dbReference type="EMBL" id="CAJNOQ010005579">
    <property type="protein sequence ID" value="CAF1103826.1"/>
    <property type="molecule type" value="Genomic_DNA"/>
</dbReference>
<proteinExistence type="predicted"/>
<evidence type="ECO:0000313" key="2">
    <source>
        <dbReference type="EMBL" id="CAF3868599.1"/>
    </source>
</evidence>
<dbReference type="InterPro" id="IPR011990">
    <property type="entry name" value="TPR-like_helical_dom_sf"/>
</dbReference>
<dbReference type="Proteomes" id="UP000681722">
    <property type="component" value="Unassembled WGS sequence"/>
</dbReference>
<dbReference type="SUPFAM" id="SSF48452">
    <property type="entry name" value="TPR-like"/>
    <property type="match status" value="1"/>
</dbReference>
<reference evidence="1" key="1">
    <citation type="submission" date="2021-02" db="EMBL/GenBank/DDBJ databases">
        <authorList>
            <person name="Nowell W R."/>
        </authorList>
    </citation>
    <scope>NUCLEOTIDE SEQUENCE</scope>
</reference>
<evidence type="ECO:0000313" key="3">
    <source>
        <dbReference type="Proteomes" id="UP000663829"/>
    </source>
</evidence>
<comment type="caution">
    <text evidence="1">The sequence shown here is derived from an EMBL/GenBank/DDBJ whole genome shotgun (WGS) entry which is preliminary data.</text>
</comment>
<dbReference type="Proteomes" id="UP000663829">
    <property type="component" value="Unassembled WGS sequence"/>
</dbReference>
<protein>
    <submittedName>
        <fullName evidence="1">Uncharacterized protein</fullName>
    </submittedName>
</protein>
<dbReference type="Gene3D" id="1.25.40.10">
    <property type="entry name" value="Tetratricopeptide repeat domain"/>
    <property type="match status" value="1"/>
</dbReference>